<dbReference type="Proteomes" id="UP000276133">
    <property type="component" value="Unassembled WGS sequence"/>
</dbReference>
<sequence length="75" mass="8359">MIELKRTSQPRQSLSSEEPKHVLLIVAIDCSKGCTKVSNKVNKFKKKIKNLVLEGDIISIPFMSNNSVTTISNID</sequence>
<dbReference type="EMBL" id="REGN01005811">
    <property type="protein sequence ID" value="RNA11936.1"/>
    <property type="molecule type" value="Genomic_DNA"/>
</dbReference>
<comment type="caution">
    <text evidence="1">The sequence shown here is derived from an EMBL/GenBank/DDBJ whole genome shotgun (WGS) entry which is preliminary data.</text>
</comment>
<gene>
    <name evidence="1" type="ORF">BpHYR1_032487</name>
</gene>
<name>A0A3M7QKF9_BRAPC</name>
<reference evidence="1 2" key="1">
    <citation type="journal article" date="2018" name="Sci. Rep.">
        <title>Genomic signatures of local adaptation to the degree of environmental predictability in rotifers.</title>
        <authorList>
            <person name="Franch-Gras L."/>
            <person name="Hahn C."/>
            <person name="Garcia-Roger E.M."/>
            <person name="Carmona M.J."/>
            <person name="Serra M."/>
            <person name="Gomez A."/>
        </authorList>
    </citation>
    <scope>NUCLEOTIDE SEQUENCE [LARGE SCALE GENOMIC DNA]</scope>
    <source>
        <strain evidence="1">HYR1</strain>
    </source>
</reference>
<organism evidence="1 2">
    <name type="scientific">Brachionus plicatilis</name>
    <name type="common">Marine rotifer</name>
    <name type="synonym">Brachionus muelleri</name>
    <dbReference type="NCBI Taxonomy" id="10195"/>
    <lineage>
        <taxon>Eukaryota</taxon>
        <taxon>Metazoa</taxon>
        <taxon>Spiralia</taxon>
        <taxon>Gnathifera</taxon>
        <taxon>Rotifera</taxon>
        <taxon>Eurotatoria</taxon>
        <taxon>Monogononta</taxon>
        <taxon>Pseudotrocha</taxon>
        <taxon>Ploima</taxon>
        <taxon>Brachionidae</taxon>
        <taxon>Brachionus</taxon>
    </lineage>
</organism>
<dbReference type="AlphaFoldDB" id="A0A3M7QKF9"/>
<evidence type="ECO:0000313" key="1">
    <source>
        <dbReference type="EMBL" id="RNA11936.1"/>
    </source>
</evidence>
<protein>
    <submittedName>
        <fullName evidence="1">Uncharacterized protein</fullName>
    </submittedName>
</protein>
<accession>A0A3M7QKF9</accession>
<evidence type="ECO:0000313" key="2">
    <source>
        <dbReference type="Proteomes" id="UP000276133"/>
    </source>
</evidence>
<proteinExistence type="predicted"/>
<keyword evidence="2" id="KW-1185">Reference proteome</keyword>